<sequence>MSDPRTVQSGLFPTCSIFRDLCKVIQVNPTTLEPNDHHSHLWESLRSREPPTLHQIPLGASGRAVSFLTTSWKIYTCSPPETIAGTLSILLVFWNIRALSEKPPESPEPTCFILGASRVCQRPVGSVQLHSICTTKPAQIQPQPDSYPPDPTSSISSRILGLGIIISDLEELELLHFLCVCGVIRRS</sequence>
<gene>
    <name evidence="1" type="ORF">CRG98_005923</name>
</gene>
<dbReference type="AlphaFoldDB" id="A0A2I0KZ03"/>
<proteinExistence type="predicted"/>
<evidence type="ECO:0000313" key="2">
    <source>
        <dbReference type="Proteomes" id="UP000233551"/>
    </source>
</evidence>
<accession>A0A2I0KZ03</accession>
<reference evidence="1 2" key="1">
    <citation type="submission" date="2017-11" db="EMBL/GenBank/DDBJ databases">
        <title>De-novo sequencing of pomegranate (Punica granatum L.) genome.</title>
        <authorList>
            <person name="Akparov Z."/>
            <person name="Amiraslanov A."/>
            <person name="Hajiyeva S."/>
            <person name="Abbasov M."/>
            <person name="Kaur K."/>
            <person name="Hamwieh A."/>
            <person name="Solovyev V."/>
            <person name="Salamov A."/>
            <person name="Braich B."/>
            <person name="Kosarev P."/>
            <person name="Mahmoud A."/>
            <person name="Hajiyev E."/>
            <person name="Babayeva S."/>
            <person name="Izzatullayeva V."/>
            <person name="Mammadov A."/>
            <person name="Mammadov A."/>
            <person name="Sharifova S."/>
            <person name="Ojaghi J."/>
            <person name="Eynullazada K."/>
            <person name="Bayramov B."/>
            <person name="Abdulazimova A."/>
            <person name="Shahmuradov I."/>
        </authorList>
    </citation>
    <scope>NUCLEOTIDE SEQUENCE [LARGE SCALE GENOMIC DNA]</scope>
    <source>
        <strain evidence="2">cv. AG2017</strain>
        <tissue evidence="1">Leaf</tissue>
    </source>
</reference>
<protein>
    <submittedName>
        <fullName evidence="1">Uncharacterized protein</fullName>
    </submittedName>
</protein>
<keyword evidence="2" id="KW-1185">Reference proteome</keyword>
<comment type="caution">
    <text evidence="1">The sequence shown here is derived from an EMBL/GenBank/DDBJ whole genome shotgun (WGS) entry which is preliminary data.</text>
</comment>
<dbReference type="Proteomes" id="UP000233551">
    <property type="component" value="Unassembled WGS sequence"/>
</dbReference>
<evidence type="ECO:0000313" key="1">
    <source>
        <dbReference type="EMBL" id="PKI73682.1"/>
    </source>
</evidence>
<organism evidence="1 2">
    <name type="scientific">Punica granatum</name>
    <name type="common">Pomegranate</name>
    <dbReference type="NCBI Taxonomy" id="22663"/>
    <lineage>
        <taxon>Eukaryota</taxon>
        <taxon>Viridiplantae</taxon>
        <taxon>Streptophyta</taxon>
        <taxon>Embryophyta</taxon>
        <taxon>Tracheophyta</taxon>
        <taxon>Spermatophyta</taxon>
        <taxon>Magnoliopsida</taxon>
        <taxon>eudicotyledons</taxon>
        <taxon>Gunneridae</taxon>
        <taxon>Pentapetalae</taxon>
        <taxon>rosids</taxon>
        <taxon>malvids</taxon>
        <taxon>Myrtales</taxon>
        <taxon>Lythraceae</taxon>
        <taxon>Punica</taxon>
    </lineage>
</organism>
<dbReference type="EMBL" id="PGOL01000265">
    <property type="protein sequence ID" value="PKI73682.1"/>
    <property type="molecule type" value="Genomic_DNA"/>
</dbReference>
<name>A0A2I0KZ03_PUNGR</name>